<evidence type="ECO:0000256" key="1">
    <source>
        <dbReference type="ARBA" id="ARBA00004236"/>
    </source>
</evidence>
<evidence type="ECO:0000256" key="3">
    <source>
        <dbReference type="ARBA" id="ARBA00022676"/>
    </source>
</evidence>
<evidence type="ECO:0000256" key="6">
    <source>
        <dbReference type="SAM" id="Phobius"/>
    </source>
</evidence>
<keyword evidence="2" id="KW-1003">Cell membrane</keyword>
<keyword evidence="6" id="KW-0812">Transmembrane</keyword>
<comment type="subcellular location">
    <subcellularLocation>
        <location evidence="1">Cell membrane</location>
    </subcellularLocation>
</comment>
<protein>
    <recommendedName>
        <fullName evidence="7">Glycosyltransferase 2-like domain-containing protein</fullName>
    </recommendedName>
</protein>
<dbReference type="PANTHER" id="PTHR43646:SF2">
    <property type="entry name" value="GLYCOSYLTRANSFERASE 2-LIKE DOMAIN-CONTAINING PROTEIN"/>
    <property type="match status" value="1"/>
</dbReference>
<feature type="transmembrane region" description="Helical" evidence="6">
    <location>
        <begin position="221"/>
        <end position="239"/>
    </location>
</feature>
<evidence type="ECO:0000256" key="4">
    <source>
        <dbReference type="ARBA" id="ARBA00022679"/>
    </source>
</evidence>
<keyword evidence="5 6" id="KW-0472">Membrane</keyword>
<evidence type="ECO:0000259" key="7">
    <source>
        <dbReference type="Pfam" id="PF00535"/>
    </source>
</evidence>
<keyword evidence="6" id="KW-1133">Transmembrane helix</keyword>
<sequence>MSAPLDSFSRSQVCVVIPTYNEEELVERCVRSIRDAFEYEGKGSGGEGSIVVTDGGSRDGSVAAAKKAGAIVIETKPDDKRGRGPCLHRGAMGSPSECLVFVFLHVDCLMPKTFFKDLETYWYSCEASPQIGFCRIKFTREGFWMWLFEMLGRIDSVFSNFGDQGIIVSRDLYNRVGGFRSQVLLEDVQFFRDARPLVDKIHKFPITLSVSARKFDERGPLTYFIQCCVVLSLYVGLGWSPKRLAKLYNNPLFFKPGRTSVLVGVMILAMFVYYKAAKPRLSRF</sequence>
<dbReference type="AlphaFoldDB" id="A0A7S0CQV4"/>
<proteinExistence type="predicted"/>
<dbReference type="EMBL" id="HBEM01001816">
    <property type="protein sequence ID" value="CAD8430659.1"/>
    <property type="molecule type" value="Transcribed_RNA"/>
</dbReference>
<organism evidence="8">
    <name type="scientific">Amorphochlora amoebiformis</name>
    <dbReference type="NCBI Taxonomy" id="1561963"/>
    <lineage>
        <taxon>Eukaryota</taxon>
        <taxon>Sar</taxon>
        <taxon>Rhizaria</taxon>
        <taxon>Cercozoa</taxon>
        <taxon>Chlorarachniophyceae</taxon>
        <taxon>Amorphochlora</taxon>
    </lineage>
</organism>
<dbReference type="GO" id="GO:0005886">
    <property type="term" value="C:plasma membrane"/>
    <property type="evidence" value="ECO:0007669"/>
    <property type="project" value="UniProtKB-SubCell"/>
</dbReference>
<dbReference type="PANTHER" id="PTHR43646">
    <property type="entry name" value="GLYCOSYLTRANSFERASE"/>
    <property type="match status" value="1"/>
</dbReference>
<dbReference type="SUPFAM" id="SSF53448">
    <property type="entry name" value="Nucleotide-diphospho-sugar transferases"/>
    <property type="match status" value="1"/>
</dbReference>
<dbReference type="GO" id="GO:0016757">
    <property type="term" value="F:glycosyltransferase activity"/>
    <property type="evidence" value="ECO:0007669"/>
    <property type="project" value="UniProtKB-KW"/>
</dbReference>
<feature type="domain" description="Glycosyltransferase 2-like" evidence="7">
    <location>
        <begin position="14"/>
        <end position="142"/>
    </location>
</feature>
<evidence type="ECO:0000256" key="5">
    <source>
        <dbReference type="ARBA" id="ARBA00023136"/>
    </source>
</evidence>
<reference evidence="8" key="1">
    <citation type="submission" date="2021-01" db="EMBL/GenBank/DDBJ databases">
        <authorList>
            <person name="Corre E."/>
            <person name="Pelletier E."/>
            <person name="Niang G."/>
            <person name="Scheremetjew M."/>
            <person name="Finn R."/>
            <person name="Kale V."/>
            <person name="Holt S."/>
            <person name="Cochrane G."/>
            <person name="Meng A."/>
            <person name="Brown T."/>
            <person name="Cohen L."/>
        </authorList>
    </citation>
    <scope>NUCLEOTIDE SEQUENCE</scope>
    <source>
        <strain evidence="8">CCMP2058</strain>
    </source>
</reference>
<dbReference type="InterPro" id="IPR001173">
    <property type="entry name" value="Glyco_trans_2-like"/>
</dbReference>
<keyword evidence="4" id="KW-0808">Transferase</keyword>
<gene>
    <name evidence="8" type="ORF">LAMO00422_LOCUS1301</name>
</gene>
<evidence type="ECO:0000256" key="2">
    <source>
        <dbReference type="ARBA" id="ARBA00022475"/>
    </source>
</evidence>
<keyword evidence="3" id="KW-0328">Glycosyltransferase</keyword>
<name>A0A7S0CQV4_9EUKA</name>
<feature type="transmembrane region" description="Helical" evidence="6">
    <location>
        <begin position="259"/>
        <end position="276"/>
    </location>
</feature>
<dbReference type="Gene3D" id="3.90.550.10">
    <property type="entry name" value="Spore Coat Polysaccharide Biosynthesis Protein SpsA, Chain A"/>
    <property type="match status" value="1"/>
</dbReference>
<dbReference type="Pfam" id="PF00535">
    <property type="entry name" value="Glycos_transf_2"/>
    <property type="match status" value="1"/>
</dbReference>
<accession>A0A7S0CQV4</accession>
<evidence type="ECO:0000313" key="8">
    <source>
        <dbReference type="EMBL" id="CAD8430659.1"/>
    </source>
</evidence>
<dbReference type="InterPro" id="IPR029044">
    <property type="entry name" value="Nucleotide-diphossugar_trans"/>
</dbReference>